<dbReference type="AlphaFoldDB" id="A0A182TJJ3"/>
<reference evidence="3" key="1">
    <citation type="submission" date="2014-01" db="EMBL/GenBank/DDBJ databases">
        <title>The Genome Sequence of Anopheles melas CM1001059_A (V2).</title>
        <authorList>
            <consortium name="The Broad Institute Genomics Platform"/>
            <person name="Neafsey D.E."/>
            <person name="Besansky N."/>
            <person name="Howell P."/>
            <person name="Walton C."/>
            <person name="Young S.K."/>
            <person name="Zeng Q."/>
            <person name="Gargeya S."/>
            <person name="Fitzgerald M."/>
            <person name="Haas B."/>
            <person name="Abouelleil A."/>
            <person name="Allen A.W."/>
            <person name="Alvarado L."/>
            <person name="Arachchi H.M."/>
            <person name="Berlin A.M."/>
            <person name="Chapman S.B."/>
            <person name="Gainer-Dewar J."/>
            <person name="Goldberg J."/>
            <person name="Griggs A."/>
            <person name="Gujja S."/>
            <person name="Hansen M."/>
            <person name="Howarth C."/>
            <person name="Imamovic A."/>
            <person name="Ireland A."/>
            <person name="Larimer J."/>
            <person name="McCowan C."/>
            <person name="Murphy C."/>
            <person name="Pearson M."/>
            <person name="Poon T.W."/>
            <person name="Priest M."/>
            <person name="Roberts A."/>
            <person name="Saif S."/>
            <person name="Shea T."/>
            <person name="Sisk P."/>
            <person name="Sykes S."/>
            <person name="Wortman J."/>
            <person name="Nusbaum C."/>
            <person name="Birren B."/>
        </authorList>
    </citation>
    <scope>NUCLEOTIDE SEQUENCE [LARGE SCALE GENOMIC DNA]</scope>
    <source>
        <strain evidence="3">CM1001059</strain>
    </source>
</reference>
<dbReference type="Proteomes" id="UP000075902">
    <property type="component" value="Unassembled WGS sequence"/>
</dbReference>
<evidence type="ECO:0000256" key="1">
    <source>
        <dbReference type="SAM" id="MobiDB-lite"/>
    </source>
</evidence>
<feature type="region of interest" description="Disordered" evidence="1">
    <location>
        <begin position="20"/>
        <end position="50"/>
    </location>
</feature>
<sequence length="101" mass="11477">MFEMWSNVTSKLEAHIPMQTNVQASTVQNSSSGSIKVRNNSNSRKNPAPTSVVHRFIAGIQVSRGRKNISRESFPRYAPQQQQQQQQQCVYITVWVGHNYA</sequence>
<dbReference type="EnsemblMetazoa" id="AMEC003472-RA">
    <property type="protein sequence ID" value="AMEC003472-PA"/>
    <property type="gene ID" value="AMEC003472"/>
</dbReference>
<protein>
    <submittedName>
        <fullName evidence="2">Uncharacterized protein</fullName>
    </submittedName>
</protein>
<proteinExistence type="predicted"/>
<reference evidence="2" key="2">
    <citation type="submission" date="2020-05" db="UniProtKB">
        <authorList>
            <consortium name="EnsemblMetazoa"/>
        </authorList>
    </citation>
    <scope>IDENTIFICATION</scope>
    <source>
        <strain evidence="2">CM1001059</strain>
    </source>
</reference>
<name>A0A182TJJ3_9DIPT</name>
<organism evidence="2 3">
    <name type="scientific">Anopheles melas</name>
    <dbReference type="NCBI Taxonomy" id="34690"/>
    <lineage>
        <taxon>Eukaryota</taxon>
        <taxon>Metazoa</taxon>
        <taxon>Ecdysozoa</taxon>
        <taxon>Arthropoda</taxon>
        <taxon>Hexapoda</taxon>
        <taxon>Insecta</taxon>
        <taxon>Pterygota</taxon>
        <taxon>Neoptera</taxon>
        <taxon>Endopterygota</taxon>
        <taxon>Diptera</taxon>
        <taxon>Nematocera</taxon>
        <taxon>Culicoidea</taxon>
        <taxon>Culicidae</taxon>
        <taxon>Anophelinae</taxon>
        <taxon>Anopheles</taxon>
    </lineage>
</organism>
<accession>A0A182TJJ3</accession>
<dbReference type="VEuPathDB" id="VectorBase:AMEC003472"/>
<keyword evidence="3" id="KW-1185">Reference proteome</keyword>
<feature type="compositionally biased region" description="Polar residues" evidence="1">
    <location>
        <begin position="20"/>
        <end position="49"/>
    </location>
</feature>
<evidence type="ECO:0000313" key="3">
    <source>
        <dbReference type="Proteomes" id="UP000075902"/>
    </source>
</evidence>
<evidence type="ECO:0000313" key="2">
    <source>
        <dbReference type="EnsemblMetazoa" id="AMEC003472-PA"/>
    </source>
</evidence>